<dbReference type="EMBL" id="JBHLWN010000101">
    <property type="protein sequence ID" value="MFC0215656.1"/>
    <property type="molecule type" value="Genomic_DNA"/>
</dbReference>
<proteinExistence type="predicted"/>
<sequence length="102" mass="11397">MQLIDRKRLETALSSFAGATVFTHIEVTPGGFARNIPVHIIETYLHGEGPYRAALRLEEQGWIRVEGLTHMVLDENGRLLLAGHDAEGKLTTALELSRTRFD</sequence>
<dbReference type="Gene3D" id="2.70.180.10">
    <property type="entry name" value="Hypothetical protein YojF"/>
    <property type="match status" value="1"/>
</dbReference>
<reference evidence="1 2" key="1">
    <citation type="submission" date="2024-09" db="EMBL/GenBank/DDBJ databases">
        <authorList>
            <person name="Sun Q."/>
            <person name="Mori K."/>
        </authorList>
    </citation>
    <scope>NUCLEOTIDE SEQUENCE [LARGE SCALE GENOMIC DNA]</scope>
    <source>
        <strain evidence="1 2">CCM 7759</strain>
    </source>
</reference>
<evidence type="ECO:0000313" key="2">
    <source>
        <dbReference type="Proteomes" id="UP001589776"/>
    </source>
</evidence>
<name>A0ABV6DSL3_9BACL</name>
<evidence type="ECO:0000313" key="1">
    <source>
        <dbReference type="EMBL" id="MFC0215656.1"/>
    </source>
</evidence>
<dbReference type="InterPro" id="IPR014934">
    <property type="entry name" value="DUF1806"/>
</dbReference>
<dbReference type="Pfam" id="PF08830">
    <property type="entry name" value="DUF1806"/>
    <property type="match status" value="1"/>
</dbReference>
<organism evidence="1 2">
    <name type="scientific">Paenibacillus chartarius</name>
    <dbReference type="NCBI Taxonomy" id="747481"/>
    <lineage>
        <taxon>Bacteria</taxon>
        <taxon>Bacillati</taxon>
        <taxon>Bacillota</taxon>
        <taxon>Bacilli</taxon>
        <taxon>Bacillales</taxon>
        <taxon>Paenibacillaceae</taxon>
        <taxon>Paenibacillus</taxon>
    </lineage>
</organism>
<accession>A0ABV6DSL3</accession>
<comment type="caution">
    <text evidence="1">The sequence shown here is derived from an EMBL/GenBank/DDBJ whole genome shotgun (WGS) entry which is preliminary data.</text>
</comment>
<dbReference type="InterPro" id="IPR036492">
    <property type="entry name" value="YojF_sf"/>
</dbReference>
<dbReference type="SUPFAM" id="SSF89442">
    <property type="entry name" value="Hypothetical protein YojF"/>
    <property type="match status" value="1"/>
</dbReference>
<keyword evidence="2" id="KW-1185">Reference proteome</keyword>
<gene>
    <name evidence="1" type="ORF">ACFFK0_24980</name>
</gene>
<protein>
    <submittedName>
        <fullName evidence="1">DUF1806 family protein</fullName>
    </submittedName>
</protein>
<dbReference type="RefSeq" id="WP_377473113.1">
    <property type="nucleotide sequence ID" value="NZ_JBHLWN010000101.1"/>
</dbReference>
<dbReference type="Proteomes" id="UP001589776">
    <property type="component" value="Unassembled WGS sequence"/>
</dbReference>